<evidence type="ECO:0000256" key="3">
    <source>
        <dbReference type="ARBA" id="ARBA00023015"/>
    </source>
</evidence>
<dbReference type="InterPro" id="IPR000014">
    <property type="entry name" value="PAS"/>
</dbReference>
<dbReference type="PROSITE" id="PS00675">
    <property type="entry name" value="SIGMA54_INTERACT_1"/>
    <property type="match status" value="1"/>
</dbReference>
<comment type="caution">
    <text evidence="8">The sequence shown here is derived from an EMBL/GenBank/DDBJ whole genome shotgun (WGS) entry which is preliminary data.</text>
</comment>
<evidence type="ECO:0000313" key="9">
    <source>
        <dbReference type="Proteomes" id="UP000746471"/>
    </source>
</evidence>
<dbReference type="Gene3D" id="3.30.450.20">
    <property type="entry name" value="PAS domain"/>
    <property type="match status" value="1"/>
</dbReference>
<dbReference type="InterPro" id="IPR009057">
    <property type="entry name" value="Homeodomain-like_sf"/>
</dbReference>
<organism evidence="8 9">
    <name type="scientific">Fusibacter paucivorans</name>
    <dbReference type="NCBI Taxonomy" id="76009"/>
    <lineage>
        <taxon>Bacteria</taxon>
        <taxon>Bacillati</taxon>
        <taxon>Bacillota</taxon>
        <taxon>Clostridia</taxon>
        <taxon>Eubacteriales</taxon>
        <taxon>Eubacteriales Family XII. Incertae Sedis</taxon>
        <taxon>Fusibacter</taxon>
    </lineage>
</organism>
<evidence type="ECO:0000259" key="7">
    <source>
        <dbReference type="PROSITE" id="PS50112"/>
    </source>
</evidence>
<dbReference type="PANTHER" id="PTHR32071">
    <property type="entry name" value="TRANSCRIPTIONAL REGULATORY PROTEIN"/>
    <property type="match status" value="1"/>
</dbReference>
<dbReference type="InterPro" id="IPR058031">
    <property type="entry name" value="AAA_lid_NorR"/>
</dbReference>
<dbReference type="RefSeq" id="WP_213236820.1">
    <property type="nucleotide sequence ID" value="NZ_JAHBCL010000015.1"/>
</dbReference>
<dbReference type="Proteomes" id="UP000746471">
    <property type="component" value="Unassembled WGS sequence"/>
</dbReference>
<dbReference type="PROSITE" id="PS00676">
    <property type="entry name" value="SIGMA54_INTERACT_2"/>
    <property type="match status" value="1"/>
</dbReference>
<dbReference type="Pfam" id="PF13188">
    <property type="entry name" value="PAS_8"/>
    <property type="match status" value="1"/>
</dbReference>
<dbReference type="InterPro" id="IPR035965">
    <property type="entry name" value="PAS-like_dom_sf"/>
</dbReference>
<dbReference type="PROSITE" id="PS50045">
    <property type="entry name" value="SIGMA54_INTERACT_4"/>
    <property type="match status" value="1"/>
</dbReference>
<evidence type="ECO:0000256" key="4">
    <source>
        <dbReference type="ARBA" id="ARBA00023125"/>
    </source>
</evidence>
<name>A0ABS5PPX4_9FIRM</name>
<reference evidence="8 9" key="1">
    <citation type="submission" date="2021-05" db="EMBL/GenBank/DDBJ databases">
        <title>Fusibacter ferrireducens sp. nov., an anaerobic, sulfur- and Fe-reducing bacterium isolated from the mangrove sediment.</title>
        <authorList>
            <person name="Qiu D."/>
        </authorList>
    </citation>
    <scope>NUCLEOTIDE SEQUENCE [LARGE SCALE GENOMIC DNA]</scope>
    <source>
        <strain evidence="8 9">DSM 12116</strain>
    </source>
</reference>
<dbReference type="EMBL" id="JAHBCL010000015">
    <property type="protein sequence ID" value="MBS7526957.1"/>
    <property type="molecule type" value="Genomic_DNA"/>
</dbReference>
<evidence type="ECO:0000256" key="1">
    <source>
        <dbReference type="ARBA" id="ARBA00022741"/>
    </source>
</evidence>
<dbReference type="SMART" id="SM00382">
    <property type="entry name" value="AAA"/>
    <property type="match status" value="1"/>
</dbReference>
<dbReference type="PROSITE" id="PS00688">
    <property type="entry name" value="SIGMA54_INTERACT_3"/>
    <property type="match status" value="1"/>
</dbReference>
<dbReference type="SUPFAM" id="SSF55785">
    <property type="entry name" value="PYP-like sensor domain (PAS domain)"/>
    <property type="match status" value="1"/>
</dbReference>
<evidence type="ECO:0000313" key="8">
    <source>
        <dbReference type="EMBL" id="MBS7526957.1"/>
    </source>
</evidence>
<evidence type="ECO:0000256" key="2">
    <source>
        <dbReference type="ARBA" id="ARBA00022840"/>
    </source>
</evidence>
<dbReference type="InterPro" id="IPR025943">
    <property type="entry name" value="Sigma_54_int_dom_ATP-bd_2"/>
</dbReference>
<dbReference type="Gene3D" id="3.40.50.300">
    <property type="entry name" value="P-loop containing nucleotide triphosphate hydrolases"/>
    <property type="match status" value="1"/>
</dbReference>
<dbReference type="InterPro" id="IPR025944">
    <property type="entry name" value="Sigma_54_int_dom_CS"/>
</dbReference>
<dbReference type="PANTHER" id="PTHR32071:SF121">
    <property type="entry name" value="SIGMA L-DEPENDENT TRANSCRIPTIONAL REGULATOR YQIR-RELATED"/>
    <property type="match status" value="1"/>
</dbReference>
<keyword evidence="1" id="KW-0547">Nucleotide-binding</keyword>
<dbReference type="CDD" id="cd18773">
    <property type="entry name" value="PDC1_HK_sensor"/>
    <property type="match status" value="1"/>
</dbReference>
<gene>
    <name evidence="8" type="ORF">KHM83_09725</name>
</gene>
<keyword evidence="9" id="KW-1185">Reference proteome</keyword>
<dbReference type="InterPro" id="IPR025662">
    <property type="entry name" value="Sigma_54_int_dom_ATP-bd_1"/>
</dbReference>
<keyword evidence="4" id="KW-0238">DNA-binding</keyword>
<keyword evidence="3" id="KW-0805">Transcription regulation</keyword>
<dbReference type="PROSITE" id="PS50112">
    <property type="entry name" value="PAS"/>
    <property type="match status" value="1"/>
</dbReference>
<dbReference type="Pfam" id="PF00158">
    <property type="entry name" value="Sigma54_activat"/>
    <property type="match status" value="1"/>
</dbReference>
<keyword evidence="2" id="KW-0067">ATP-binding</keyword>
<dbReference type="Gene3D" id="1.10.10.60">
    <property type="entry name" value="Homeodomain-like"/>
    <property type="match status" value="1"/>
</dbReference>
<dbReference type="Pfam" id="PF25601">
    <property type="entry name" value="AAA_lid_14"/>
    <property type="match status" value="1"/>
</dbReference>
<proteinExistence type="predicted"/>
<dbReference type="InterPro" id="IPR003593">
    <property type="entry name" value="AAA+_ATPase"/>
</dbReference>
<feature type="domain" description="PAS" evidence="7">
    <location>
        <begin position="3"/>
        <end position="46"/>
    </location>
</feature>
<sequence length="459" mass="52326">MHDAALYKMMLDTMAFGIFVTDQNGSVAYVNQSMLDLVDLDKAAFMALDFDEMYRQGLIKRNITKRVRESKKPMFLSNTYYTDEGKGHKIIGFSSPIFDEHGNVLYVMSMTMGHLQELLLSVWMEGESVERESEQMTDQSLELIYESTSMKRLVAQAKRVSKVDTAVLITGESGTGKSVLARYIHNDSRFGGNELVEVNCAAFPETLLESMLFGYEKGAFTGALATGKPGMIEAAENGTLFLDEIDSLSLNLQGKLLKVLEEKKVQRIGSLKSRAINFRLITATNAVLEEKVMEKAFRADLYYRINVLPLTIPPLRERPEDIRVLSKYFLAMFCKRYDKIKLLTPTAYKDLTAYHWPGNVRELKNFIERLVIMSDNEKVEFLYFPELFLNDGDMQENENHLFNAQTFKARDFSLKTSVDNYEKALLSFVLSQYGLSKAAEILKVDPSTITRKRHKYGID</sequence>
<protein>
    <submittedName>
        <fullName evidence="8">Sigma 54-interacting transcriptional regulator</fullName>
    </submittedName>
</protein>
<dbReference type="CDD" id="cd00009">
    <property type="entry name" value="AAA"/>
    <property type="match status" value="1"/>
</dbReference>
<accession>A0ABS5PPX4</accession>
<evidence type="ECO:0000259" key="6">
    <source>
        <dbReference type="PROSITE" id="PS50045"/>
    </source>
</evidence>
<evidence type="ECO:0000256" key="5">
    <source>
        <dbReference type="ARBA" id="ARBA00023163"/>
    </source>
</evidence>
<dbReference type="InterPro" id="IPR027417">
    <property type="entry name" value="P-loop_NTPase"/>
</dbReference>
<dbReference type="InterPro" id="IPR002078">
    <property type="entry name" value="Sigma_54_int"/>
</dbReference>
<dbReference type="SUPFAM" id="SSF46689">
    <property type="entry name" value="Homeodomain-like"/>
    <property type="match status" value="1"/>
</dbReference>
<keyword evidence="5" id="KW-0804">Transcription</keyword>
<feature type="domain" description="Sigma-54 factor interaction" evidence="6">
    <location>
        <begin position="143"/>
        <end position="372"/>
    </location>
</feature>
<dbReference type="Gene3D" id="1.10.8.60">
    <property type="match status" value="1"/>
</dbReference>
<dbReference type="SUPFAM" id="SSF52540">
    <property type="entry name" value="P-loop containing nucleoside triphosphate hydrolases"/>
    <property type="match status" value="1"/>
</dbReference>